<keyword evidence="22" id="KW-1185">Reference proteome</keyword>
<keyword evidence="9" id="KW-0418">Kinase</keyword>
<dbReference type="Proteomes" id="UP000326396">
    <property type="component" value="Linkage Group LG1"/>
</dbReference>
<evidence type="ECO:0000256" key="18">
    <source>
        <dbReference type="PROSITE-ProRule" id="PRU10141"/>
    </source>
</evidence>
<dbReference type="GO" id="GO:0005524">
    <property type="term" value="F:ATP binding"/>
    <property type="evidence" value="ECO:0007669"/>
    <property type="project" value="UniProtKB-UniRule"/>
</dbReference>
<protein>
    <recommendedName>
        <fullName evidence="2">non-specific serine/threonine protein kinase</fullName>
        <ecNumber evidence="2">2.7.11.1</ecNumber>
    </recommendedName>
</protein>
<feature type="binding site" evidence="18">
    <location>
        <position position="317"/>
    </location>
    <ligand>
        <name>ATP</name>
        <dbReference type="ChEBI" id="CHEBI:30616"/>
    </ligand>
</feature>
<evidence type="ECO:0000256" key="5">
    <source>
        <dbReference type="ARBA" id="ARBA00022679"/>
    </source>
</evidence>
<dbReference type="SUPFAM" id="SSF56112">
    <property type="entry name" value="Protein kinase-like (PK-like)"/>
    <property type="match status" value="1"/>
</dbReference>
<evidence type="ECO:0000256" key="3">
    <source>
        <dbReference type="ARBA" id="ARBA00022527"/>
    </source>
</evidence>
<comment type="subcellular location">
    <subcellularLocation>
        <location evidence="1">Membrane</location>
        <topology evidence="1">Single-pass type I membrane protein</topology>
    </subcellularLocation>
</comment>
<evidence type="ECO:0000256" key="8">
    <source>
        <dbReference type="ARBA" id="ARBA00022741"/>
    </source>
</evidence>
<dbReference type="PROSITE" id="PS00108">
    <property type="entry name" value="PROTEIN_KINASE_ST"/>
    <property type="match status" value="1"/>
</dbReference>
<evidence type="ECO:0000256" key="4">
    <source>
        <dbReference type="ARBA" id="ARBA00022536"/>
    </source>
</evidence>
<dbReference type="InterPro" id="IPR000719">
    <property type="entry name" value="Prot_kinase_dom"/>
</dbReference>
<organism evidence="21 22">
    <name type="scientific">Mikania micrantha</name>
    <name type="common">bitter vine</name>
    <dbReference type="NCBI Taxonomy" id="192012"/>
    <lineage>
        <taxon>Eukaryota</taxon>
        <taxon>Viridiplantae</taxon>
        <taxon>Streptophyta</taxon>
        <taxon>Embryophyta</taxon>
        <taxon>Tracheophyta</taxon>
        <taxon>Spermatophyta</taxon>
        <taxon>Magnoliopsida</taxon>
        <taxon>eudicotyledons</taxon>
        <taxon>Gunneridae</taxon>
        <taxon>Pentapetalae</taxon>
        <taxon>asterids</taxon>
        <taxon>campanulids</taxon>
        <taxon>Asterales</taxon>
        <taxon>Asteraceae</taxon>
        <taxon>Asteroideae</taxon>
        <taxon>Heliantheae alliance</taxon>
        <taxon>Eupatorieae</taxon>
        <taxon>Mikania</taxon>
    </lineage>
</organism>
<evidence type="ECO:0000256" key="10">
    <source>
        <dbReference type="ARBA" id="ARBA00022840"/>
    </source>
</evidence>
<dbReference type="FunFam" id="3.30.200.20:FF:000059">
    <property type="entry name" value="S-receptor-like serine/threonine-protein kinase"/>
    <property type="match status" value="1"/>
</dbReference>
<evidence type="ECO:0000256" key="14">
    <source>
        <dbReference type="ARBA" id="ARBA00023170"/>
    </source>
</evidence>
<comment type="catalytic activity">
    <reaction evidence="16">
        <text>L-threonyl-[protein] + ATP = O-phospho-L-threonyl-[protein] + ADP + H(+)</text>
        <dbReference type="Rhea" id="RHEA:46608"/>
        <dbReference type="Rhea" id="RHEA-COMP:11060"/>
        <dbReference type="Rhea" id="RHEA-COMP:11605"/>
        <dbReference type="ChEBI" id="CHEBI:15378"/>
        <dbReference type="ChEBI" id="CHEBI:30013"/>
        <dbReference type="ChEBI" id="CHEBI:30616"/>
        <dbReference type="ChEBI" id="CHEBI:61977"/>
        <dbReference type="ChEBI" id="CHEBI:456216"/>
        <dbReference type="EC" id="2.7.11.1"/>
    </reaction>
</comment>
<dbReference type="InterPro" id="IPR008271">
    <property type="entry name" value="Ser/Thr_kinase_AS"/>
</dbReference>
<evidence type="ECO:0000259" key="20">
    <source>
        <dbReference type="PROSITE" id="PS50011"/>
    </source>
</evidence>
<keyword evidence="10 18" id="KW-0067">ATP-binding</keyword>
<evidence type="ECO:0000256" key="6">
    <source>
        <dbReference type="ARBA" id="ARBA00022692"/>
    </source>
</evidence>
<feature type="chain" id="PRO_5024296772" description="non-specific serine/threonine protein kinase" evidence="19">
    <location>
        <begin position="20"/>
        <end position="660"/>
    </location>
</feature>
<evidence type="ECO:0000256" key="16">
    <source>
        <dbReference type="ARBA" id="ARBA00047899"/>
    </source>
</evidence>
<evidence type="ECO:0000256" key="12">
    <source>
        <dbReference type="ARBA" id="ARBA00023136"/>
    </source>
</evidence>
<keyword evidence="12" id="KW-0472">Membrane</keyword>
<dbReference type="GO" id="GO:0004674">
    <property type="term" value="F:protein serine/threonine kinase activity"/>
    <property type="evidence" value="ECO:0007669"/>
    <property type="project" value="UniProtKB-KW"/>
</dbReference>
<feature type="signal peptide" evidence="19">
    <location>
        <begin position="1"/>
        <end position="19"/>
    </location>
</feature>
<evidence type="ECO:0000256" key="9">
    <source>
        <dbReference type="ARBA" id="ARBA00022777"/>
    </source>
</evidence>
<dbReference type="Gene3D" id="3.30.200.20">
    <property type="entry name" value="Phosphorylase Kinase, domain 1"/>
    <property type="match status" value="1"/>
</dbReference>
<dbReference type="GO" id="GO:0016020">
    <property type="term" value="C:membrane"/>
    <property type="evidence" value="ECO:0007669"/>
    <property type="project" value="UniProtKB-SubCell"/>
</dbReference>
<comment type="caution">
    <text evidence="21">The sequence shown here is derived from an EMBL/GenBank/DDBJ whole genome shotgun (WGS) entry which is preliminary data.</text>
</comment>
<dbReference type="InterPro" id="IPR045874">
    <property type="entry name" value="LRK10/LRL21-25-like"/>
</dbReference>
<evidence type="ECO:0000256" key="13">
    <source>
        <dbReference type="ARBA" id="ARBA00023157"/>
    </source>
</evidence>
<dbReference type="FunFam" id="1.10.510.10:FF:000590">
    <property type="entry name" value="PR5-like receptor kinase"/>
    <property type="match status" value="1"/>
</dbReference>
<dbReference type="Pfam" id="PF00069">
    <property type="entry name" value="Pkinase"/>
    <property type="match status" value="1"/>
</dbReference>
<dbReference type="EMBL" id="SZYD01000001">
    <property type="protein sequence ID" value="KAD7478830.1"/>
    <property type="molecule type" value="Genomic_DNA"/>
</dbReference>
<feature type="domain" description="Protein kinase" evidence="20">
    <location>
        <begin position="289"/>
        <end position="562"/>
    </location>
</feature>
<name>A0A5N6Q566_9ASTR</name>
<keyword evidence="7 19" id="KW-0732">Signal</keyword>
<sequence length="660" mass="75242">MIILLCFVSLTLFCHSALTNNISMPNCPETFNCPGLSTFEYPFFNVTDTRCGLIKVNCTAKGGELQLGGRSYEILDYYPLHKDLHITIYNRTFDHLAKHNSCEVLMNNFTSSSPSPVMYTVLFPFNITIFKCPQNHPYAYFSQHKYNSYNICKNHTFYYNILDGTVPNDLRHTCQVVQLPVKMRGPELDETNIFSLLSSNISIRFTMPSSYDDRYHCDTKNGDVDCSDIRNVPGVGCVTILIIIFLCLKSKAGRSKKAKYNVKVEMFLKNHEFIAPKRYSYSEVVKMTNSFKVKLGQGGFGVVYKGALKNENMVAVKVLSEVKSDGQDFINEVASVGRTSHVNIVSLVGFCLEGRQRALIYEFMPNGSLERFIYSHGSSSSSQLRWEKLHEIAIGIARGLEYLHRGCNTRILHFDIKPHNILLDKDFCPKISDFGLAKLFHEKESKISMSHMRGTPGYIAPELFSRNFGEVSHKSDVYSYGMMILEMVGGRKNIEVEVDHTSEIYFPHWIYKKVELHEEELGLHGIVSDEQNRIVRKMIIAKTTQEPSRSQRVKVMLDYDILRRVHGEKWESHKVSKFEIFAFEKVLHFAAYTSISRANCPESFYCPGLTPFKYPLFNVTDTRCGLIKINCTSKGGEIQLGGQSYEITGKCQVTSHVHVK</sequence>
<keyword evidence="4" id="KW-0245">EGF-like domain</keyword>
<evidence type="ECO:0000256" key="17">
    <source>
        <dbReference type="ARBA" id="ARBA00048679"/>
    </source>
</evidence>
<keyword evidence="11" id="KW-1133">Transmembrane helix</keyword>
<keyword evidence="3" id="KW-0723">Serine/threonine-protein kinase</keyword>
<comment type="catalytic activity">
    <reaction evidence="17">
        <text>L-seryl-[protein] + ATP = O-phospho-L-seryl-[protein] + ADP + H(+)</text>
        <dbReference type="Rhea" id="RHEA:17989"/>
        <dbReference type="Rhea" id="RHEA-COMP:9863"/>
        <dbReference type="Rhea" id="RHEA-COMP:11604"/>
        <dbReference type="ChEBI" id="CHEBI:15378"/>
        <dbReference type="ChEBI" id="CHEBI:29999"/>
        <dbReference type="ChEBI" id="CHEBI:30616"/>
        <dbReference type="ChEBI" id="CHEBI:83421"/>
        <dbReference type="ChEBI" id="CHEBI:456216"/>
        <dbReference type="EC" id="2.7.11.1"/>
    </reaction>
</comment>
<keyword evidence="14" id="KW-0675">Receptor</keyword>
<keyword evidence="15" id="KW-0325">Glycoprotein</keyword>
<evidence type="ECO:0000313" key="21">
    <source>
        <dbReference type="EMBL" id="KAD7478830.1"/>
    </source>
</evidence>
<dbReference type="Gene3D" id="1.10.510.10">
    <property type="entry name" value="Transferase(Phosphotransferase) domain 1"/>
    <property type="match status" value="1"/>
</dbReference>
<evidence type="ECO:0000256" key="7">
    <source>
        <dbReference type="ARBA" id="ARBA00022729"/>
    </source>
</evidence>
<dbReference type="AlphaFoldDB" id="A0A5N6Q566"/>
<dbReference type="InterPro" id="IPR017441">
    <property type="entry name" value="Protein_kinase_ATP_BS"/>
</dbReference>
<dbReference type="InterPro" id="IPR011009">
    <property type="entry name" value="Kinase-like_dom_sf"/>
</dbReference>
<dbReference type="EC" id="2.7.11.1" evidence="2"/>
<keyword evidence="13" id="KW-1015">Disulfide bond</keyword>
<evidence type="ECO:0000256" key="19">
    <source>
        <dbReference type="SAM" id="SignalP"/>
    </source>
</evidence>
<evidence type="ECO:0000256" key="11">
    <source>
        <dbReference type="ARBA" id="ARBA00022989"/>
    </source>
</evidence>
<keyword evidence="8 18" id="KW-0547">Nucleotide-binding</keyword>
<evidence type="ECO:0000256" key="15">
    <source>
        <dbReference type="ARBA" id="ARBA00023180"/>
    </source>
</evidence>
<dbReference type="PROSITE" id="PS00107">
    <property type="entry name" value="PROTEIN_KINASE_ATP"/>
    <property type="match status" value="1"/>
</dbReference>
<dbReference type="SMART" id="SM00220">
    <property type="entry name" value="S_TKc"/>
    <property type="match status" value="1"/>
</dbReference>
<dbReference type="OrthoDB" id="4062651at2759"/>
<keyword evidence="5" id="KW-0808">Transferase</keyword>
<dbReference type="PANTHER" id="PTHR27009">
    <property type="entry name" value="RUST RESISTANCE KINASE LR10-RELATED"/>
    <property type="match status" value="1"/>
</dbReference>
<accession>A0A5N6Q566</accession>
<keyword evidence="6" id="KW-0812">Transmembrane</keyword>
<evidence type="ECO:0000256" key="2">
    <source>
        <dbReference type="ARBA" id="ARBA00012513"/>
    </source>
</evidence>
<evidence type="ECO:0000256" key="1">
    <source>
        <dbReference type="ARBA" id="ARBA00004479"/>
    </source>
</evidence>
<proteinExistence type="predicted"/>
<evidence type="ECO:0000313" key="22">
    <source>
        <dbReference type="Proteomes" id="UP000326396"/>
    </source>
</evidence>
<reference evidence="21 22" key="1">
    <citation type="submission" date="2019-05" db="EMBL/GenBank/DDBJ databases">
        <title>Mikania micrantha, genome provides insights into the molecular mechanism of rapid growth.</title>
        <authorList>
            <person name="Liu B."/>
        </authorList>
    </citation>
    <scope>NUCLEOTIDE SEQUENCE [LARGE SCALE GENOMIC DNA]</scope>
    <source>
        <strain evidence="21">NLD-2019</strain>
        <tissue evidence="21">Leaf</tissue>
    </source>
</reference>
<gene>
    <name evidence="21" type="ORF">E3N88_01966</name>
</gene>
<dbReference type="PROSITE" id="PS50011">
    <property type="entry name" value="PROTEIN_KINASE_DOM"/>
    <property type="match status" value="1"/>
</dbReference>